<dbReference type="RefSeq" id="WP_089346633.1">
    <property type="nucleotide sequence ID" value="NZ_BJUM01000071.1"/>
</dbReference>
<organism evidence="1 2">
    <name type="scientific">Pseudoalteromonas espejiana</name>
    <dbReference type="NCBI Taxonomy" id="28107"/>
    <lineage>
        <taxon>Bacteria</taxon>
        <taxon>Pseudomonadati</taxon>
        <taxon>Pseudomonadota</taxon>
        <taxon>Gammaproteobacteria</taxon>
        <taxon>Alteromonadales</taxon>
        <taxon>Pseudoalteromonadaceae</taxon>
        <taxon>Pseudoalteromonas</taxon>
    </lineage>
</organism>
<dbReference type="EMBL" id="BJUM01000071">
    <property type="protein sequence ID" value="GEK57009.1"/>
    <property type="molecule type" value="Genomic_DNA"/>
</dbReference>
<proteinExistence type="predicted"/>
<sequence>MSNKIILCGLQITSFPESKNPDAESALLLMLYPLENVNAPKFKRKSVGQSTETPFGKQSLSINAKYAHRLIDTQAFVSNKEYELVVGFNTDTFENEISKITPVDPAVKKHFDECLGNK</sequence>
<gene>
    <name evidence="1" type="ORF">PES01_38540</name>
</gene>
<dbReference type="Pfam" id="PF06950">
    <property type="entry name" value="DUF1293"/>
    <property type="match status" value="1"/>
</dbReference>
<dbReference type="AlphaFoldDB" id="A0A510Y155"/>
<protein>
    <recommendedName>
        <fullName evidence="3">VSK-int</fullName>
    </recommendedName>
</protein>
<evidence type="ECO:0008006" key="3">
    <source>
        <dbReference type="Google" id="ProtNLM"/>
    </source>
</evidence>
<keyword evidence="2" id="KW-1185">Reference proteome</keyword>
<reference evidence="1 2" key="1">
    <citation type="submission" date="2019-07" db="EMBL/GenBank/DDBJ databases">
        <title>Whole genome shotgun sequence of Pseudoalteromonas espejiana NBRC 102222.</title>
        <authorList>
            <person name="Hosoyama A."/>
            <person name="Uohara A."/>
            <person name="Ohji S."/>
            <person name="Ichikawa N."/>
        </authorList>
    </citation>
    <scope>NUCLEOTIDE SEQUENCE [LARGE SCALE GENOMIC DNA]</scope>
    <source>
        <strain evidence="1 2">NBRC 102222</strain>
    </source>
</reference>
<comment type="caution">
    <text evidence="1">The sequence shown here is derived from an EMBL/GenBank/DDBJ whole genome shotgun (WGS) entry which is preliminary data.</text>
</comment>
<dbReference type="OrthoDB" id="5902916at2"/>
<evidence type="ECO:0000313" key="1">
    <source>
        <dbReference type="EMBL" id="GEK57009.1"/>
    </source>
</evidence>
<evidence type="ECO:0000313" key="2">
    <source>
        <dbReference type="Proteomes" id="UP000321419"/>
    </source>
</evidence>
<accession>A0A510Y155</accession>
<dbReference type="Proteomes" id="UP000321419">
    <property type="component" value="Unassembled WGS sequence"/>
</dbReference>
<dbReference type="InterPro" id="IPR009712">
    <property type="entry name" value="Vibrio_phage_Vf33_Vpf117"/>
</dbReference>
<name>A0A510Y155_9GAMM</name>